<evidence type="ECO:0000256" key="2">
    <source>
        <dbReference type="ARBA" id="ARBA00022691"/>
    </source>
</evidence>
<dbReference type="PANTHER" id="PTHR30352">
    <property type="entry name" value="PYRUVATE FORMATE-LYASE-ACTIVATING ENZYME"/>
    <property type="match status" value="1"/>
</dbReference>
<feature type="binding site" evidence="6">
    <location>
        <position position="83"/>
    </location>
    <ligand>
        <name>[4Fe-4S] cluster</name>
        <dbReference type="ChEBI" id="CHEBI:49883"/>
        <note>4Fe-4S-S-AdoMet</note>
    </ligand>
</feature>
<dbReference type="InterPro" id="IPR027596">
    <property type="entry name" value="AmmeMemoSam_rS"/>
</dbReference>
<keyword evidence="3 6" id="KW-0479">Metal-binding</keyword>
<comment type="cofactor">
    <cofactor evidence="6">
        <name>[4Fe-4S] cluster</name>
        <dbReference type="ChEBI" id="CHEBI:49883"/>
    </cofactor>
    <text evidence="6">Binds 1 [4Fe-4S] cluster. The cluster is coordinated with 3 cysteines and an exchangeable S-adenosyl-L-methionine.</text>
</comment>
<dbReference type="GO" id="GO:0016829">
    <property type="term" value="F:lyase activity"/>
    <property type="evidence" value="ECO:0007669"/>
    <property type="project" value="UniProtKB-KW"/>
</dbReference>
<dbReference type="PIRSF" id="PIRSF004869">
    <property type="entry name" value="PflX_prd"/>
    <property type="match status" value="1"/>
</dbReference>
<keyword evidence="1" id="KW-0004">4Fe-4S</keyword>
<keyword evidence="9" id="KW-1185">Reference proteome</keyword>
<evidence type="ECO:0000256" key="1">
    <source>
        <dbReference type="ARBA" id="ARBA00022485"/>
    </source>
</evidence>
<dbReference type="InterPro" id="IPR016431">
    <property type="entry name" value="Pyrv-formate_lyase-activ_prd"/>
</dbReference>
<name>A0A7Z7FFE3_9EURY</name>
<comment type="caution">
    <text evidence="8">The sequence shown here is derived from an EMBL/GenBank/DDBJ whole genome shotgun (WGS) entry which is preliminary data.</text>
</comment>
<dbReference type="CDD" id="cd01335">
    <property type="entry name" value="Radical_SAM"/>
    <property type="match status" value="1"/>
</dbReference>
<dbReference type="InterPro" id="IPR013785">
    <property type="entry name" value="Aldolase_TIM"/>
</dbReference>
<organism evidence="8 9">
    <name type="scientific">Methanolobus vulcani</name>
    <dbReference type="NCBI Taxonomy" id="38026"/>
    <lineage>
        <taxon>Archaea</taxon>
        <taxon>Methanobacteriati</taxon>
        <taxon>Methanobacteriota</taxon>
        <taxon>Stenosarchaea group</taxon>
        <taxon>Methanomicrobia</taxon>
        <taxon>Methanosarcinales</taxon>
        <taxon>Methanosarcinaceae</taxon>
        <taxon>Methanolobus</taxon>
    </lineage>
</organism>
<dbReference type="InterPro" id="IPR058240">
    <property type="entry name" value="rSAM_sf"/>
</dbReference>
<sequence length="338" mass="38313">MIKEAMLYEKLDDDKVQCKLCAHRCRISPEKRGFCAVRENREGTLYTLNYNVVSSEALDPIEKKPLYHFYPGSVVYSLGTIGCNFRCKHCQNWTISQISIDEADAIEITPEMAVRRAVASGARSIAWTYNEPTIWFEYTYDCARLAKEAGLATVYVTNGYITQEALETIAPYLDAFRVDIKAFTENFYRDITSAKLAPVLESAKLAKELGMHVEVVNLVIPTLNDSEIEIREMSKWIFENLGADTPIHFTRFHPYYKLQDIRSTPLETLEMAYSVAREEGMRYVYIGNVPGNGHEHTFCPECGELLIKRGTFGLDTYKLTGKGTCPRCGTPISVVLDD</sequence>
<dbReference type="EMBL" id="FNCA01000010">
    <property type="protein sequence ID" value="SDG25233.1"/>
    <property type="molecule type" value="Genomic_DNA"/>
</dbReference>
<gene>
    <name evidence="8" type="ORF">SAMN04488589_2512</name>
</gene>
<accession>A0A7Z7FFE3</accession>
<proteinExistence type="predicted"/>
<evidence type="ECO:0000256" key="3">
    <source>
        <dbReference type="ARBA" id="ARBA00022723"/>
    </source>
</evidence>
<keyword evidence="8" id="KW-0456">Lyase</keyword>
<dbReference type="OrthoDB" id="5682at2157"/>
<evidence type="ECO:0000256" key="6">
    <source>
        <dbReference type="PIRSR" id="PIRSR004869-50"/>
    </source>
</evidence>
<evidence type="ECO:0000256" key="5">
    <source>
        <dbReference type="ARBA" id="ARBA00023014"/>
    </source>
</evidence>
<dbReference type="GO" id="GO:0051539">
    <property type="term" value="F:4 iron, 4 sulfur cluster binding"/>
    <property type="evidence" value="ECO:0007669"/>
    <property type="project" value="UniProtKB-KW"/>
</dbReference>
<feature type="binding site" evidence="6">
    <location>
        <position position="90"/>
    </location>
    <ligand>
        <name>[4Fe-4S] cluster</name>
        <dbReference type="ChEBI" id="CHEBI:49883"/>
        <note>4Fe-4S-S-AdoMet</note>
    </ligand>
</feature>
<dbReference type="AlphaFoldDB" id="A0A7Z7FFE3"/>
<dbReference type="PROSITE" id="PS51918">
    <property type="entry name" value="RADICAL_SAM"/>
    <property type="match status" value="1"/>
</dbReference>
<evidence type="ECO:0000313" key="8">
    <source>
        <dbReference type="EMBL" id="SDG25233.1"/>
    </source>
</evidence>
<dbReference type="SFLD" id="SFLDS00029">
    <property type="entry name" value="Radical_SAM"/>
    <property type="match status" value="1"/>
</dbReference>
<dbReference type="SFLD" id="SFLDG01101">
    <property type="entry name" value="Uncharacterised_Radical_SAM_Su"/>
    <property type="match status" value="1"/>
</dbReference>
<dbReference type="Pfam" id="PF04055">
    <property type="entry name" value="Radical_SAM"/>
    <property type="match status" value="1"/>
</dbReference>
<dbReference type="NCBIfam" id="TIGR04337">
    <property type="entry name" value="AmmeMemoSam_rS"/>
    <property type="match status" value="1"/>
</dbReference>
<evidence type="ECO:0000259" key="7">
    <source>
        <dbReference type="PROSITE" id="PS51918"/>
    </source>
</evidence>
<dbReference type="InterPro" id="IPR007197">
    <property type="entry name" value="rSAM"/>
</dbReference>
<dbReference type="Gene3D" id="3.20.20.70">
    <property type="entry name" value="Aldolase class I"/>
    <property type="match status" value="1"/>
</dbReference>
<dbReference type="SUPFAM" id="SSF102114">
    <property type="entry name" value="Radical SAM enzymes"/>
    <property type="match status" value="1"/>
</dbReference>
<keyword evidence="4 6" id="KW-0408">Iron</keyword>
<keyword evidence="2 6" id="KW-0949">S-adenosyl-L-methionine</keyword>
<dbReference type="RefSeq" id="WP_091710794.1">
    <property type="nucleotide sequence ID" value="NZ_FNCA01000010.1"/>
</dbReference>
<protein>
    <submittedName>
        <fullName evidence="8">Pyruvate formate lyase activating enzyme</fullName>
    </submittedName>
</protein>
<dbReference type="Proteomes" id="UP000199259">
    <property type="component" value="Unassembled WGS sequence"/>
</dbReference>
<dbReference type="PANTHER" id="PTHR30352:SF5">
    <property type="entry name" value="PYRUVATE FORMATE-LYASE 1-ACTIVATING ENZYME"/>
    <property type="match status" value="1"/>
</dbReference>
<evidence type="ECO:0000313" key="9">
    <source>
        <dbReference type="Proteomes" id="UP000199259"/>
    </source>
</evidence>
<keyword evidence="8" id="KW-0670">Pyruvate</keyword>
<feature type="domain" description="Radical SAM core" evidence="7">
    <location>
        <begin position="68"/>
        <end position="282"/>
    </location>
</feature>
<reference evidence="8 9" key="1">
    <citation type="submission" date="2016-10" db="EMBL/GenBank/DDBJ databases">
        <authorList>
            <person name="Varghese N."/>
            <person name="Submissions S."/>
        </authorList>
    </citation>
    <scope>NUCLEOTIDE SEQUENCE [LARGE SCALE GENOMIC DNA]</scope>
    <source>
        <strain evidence="8 9">PL 12/M</strain>
    </source>
</reference>
<evidence type="ECO:0000256" key="4">
    <source>
        <dbReference type="ARBA" id="ARBA00023004"/>
    </source>
</evidence>
<dbReference type="InterPro" id="IPR034457">
    <property type="entry name" value="Organic_radical-activating"/>
</dbReference>
<feature type="binding site" evidence="6">
    <location>
        <position position="87"/>
    </location>
    <ligand>
        <name>[4Fe-4S] cluster</name>
        <dbReference type="ChEBI" id="CHEBI:49883"/>
        <note>4Fe-4S-S-AdoMet</note>
    </ligand>
</feature>
<dbReference type="GO" id="GO:0046872">
    <property type="term" value="F:metal ion binding"/>
    <property type="evidence" value="ECO:0007669"/>
    <property type="project" value="UniProtKB-KW"/>
</dbReference>
<keyword evidence="5 6" id="KW-0411">Iron-sulfur</keyword>